<proteinExistence type="predicted"/>
<comment type="caution">
    <text evidence="1">The sequence shown here is derived from an EMBL/GenBank/DDBJ whole genome shotgun (WGS) entry which is preliminary data.</text>
</comment>
<dbReference type="AlphaFoldDB" id="A0A1E3XAM6"/>
<evidence type="ECO:0000313" key="1">
    <source>
        <dbReference type="EMBL" id="ODS32672.1"/>
    </source>
</evidence>
<evidence type="ECO:0000313" key="2">
    <source>
        <dbReference type="Proteomes" id="UP000094056"/>
    </source>
</evidence>
<accession>A0A1E3XAM6</accession>
<sequence>MKEVEKLQTRFIVPWLDGKSVEIVWTHD</sequence>
<dbReference type="EMBL" id="MAYW01000053">
    <property type="protein sequence ID" value="ODS32672.1"/>
    <property type="molecule type" value="Genomic_DNA"/>
</dbReference>
<gene>
    <name evidence="1" type="ORF">SCARUB_02224</name>
</gene>
<reference evidence="1 2" key="1">
    <citation type="submission" date="2016-07" db="EMBL/GenBank/DDBJ databases">
        <title>Draft genome of Scalindua rubra, obtained from a brine-seawater interface in the Red Sea, sheds light on salt adaptation in anammox bacteria.</title>
        <authorList>
            <person name="Speth D.R."/>
            <person name="Lagkouvardos I."/>
            <person name="Wang Y."/>
            <person name="Qian P.-Y."/>
            <person name="Dutilh B.E."/>
            <person name="Jetten M.S."/>
        </authorList>
    </citation>
    <scope>NUCLEOTIDE SEQUENCE [LARGE SCALE GENOMIC DNA]</scope>
    <source>
        <strain evidence="1">BSI-1</strain>
    </source>
</reference>
<protein>
    <submittedName>
        <fullName evidence="1">Putative orf</fullName>
    </submittedName>
</protein>
<dbReference type="Proteomes" id="UP000094056">
    <property type="component" value="Unassembled WGS sequence"/>
</dbReference>
<organism evidence="1 2">
    <name type="scientific">Candidatus Scalindua rubra</name>
    <dbReference type="NCBI Taxonomy" id="1872076"/>
    <lineage>
        <taxon>Bacteria</taxon>
        <taxon>Pseudomonadati</taxon>
        <taxon>Planctomycetota</taxon>
        <taxon>Candidatus Brocadiia</taxon>
        <taxon>Candidatus Brocadiales</taxon>
        <taxon>Candidatus Scalinduaceae</taxon>
        <taxon>Candidatus Scalindua</taxon>
    </lineage>
</organism>
<name>A0A1E3XAM6_9BACT</name>